<evidence type="ECO:0000256" key="6">
    <source>
        <dbReference type="ARBA" id="ARBA00022840"/>
    </source>
</evidence>
<sequence length="515" mass="56540">MGGYHYGVMAGFRRALFPIESHEVPKFLLIGSIKFFVVLALTLTRDGKDAMVVADCGAESIAFLKIYGVLPAATLFIGIYSKMASILERKTLFYATCVPFFVFFFVFNALIYPNRYMMQPTLSTVRSFLGLAFTSSDDMDGGGASAILAKLLSNWTSSLYYVIAEVYSSVSVGILFWQYANDVVSVDQARRFYPLFAQMSGLAPIFAGQYVVRYASRSRDFGESLSRVTNMITLSGVMICLFYGWSNAYIERTEATAGAETTITTANGIVVASSSIQGRGKEKKKNAKMTMVESARFLASSEYLRLIAALVVGYGLSINFTEIMWKSCVKRQYPDPLDYQRFMGNFSSVVGLSTCIVIFLGVHAIRILGWRIGALATPTVMGVLALPYFFSILVGLDSPGRLRTAVIFGTIQSLVSKTTKYALFDPTTQMAYIPLDDESKVKGKAAIEVLGSRIGKSGGSLVQQFLVLAFGNIISAAPVLAILYYAVLAWWSISANRLSTLFYARSAAQEKEKES</sequence>
<evidence type="ECO:0000256" key="2">
    <source>
        <dbReference type="ARBA" id="ARBA00007127"/>
    </source>
</evidence>
<keyword evidence="11" id="KW-1185">Reference proteome</keyword>
<protein>
    <recommendedName>
        <fullName evidence="9">ADP,ATP carrier protein</fullName>
    </recommendedName>
</protein>
<evidence type="ECO:0000256" key="7">
    <source>
        <dbReference type="ARBA" id="ARBA00022989"/>
    </source>
</evidence>
<gene>
    <name evidence="10" type="ORF">ACHAXA_009681</name>
</gene>
<evidence type="ECO:0000256" key="5">
    <source>
        <dbReference type="ARBA" id="ARBA00022741"/>
    </source>
</evidence>
<keyword evidence="7 9" id="KW-1133">Transmembrane helix</keyword>
<evidence type="ECO:0000256" key="9">
    <source>
        <dbReference type="RuleBase" id="RU363121"/>
    </source>
</evidence>
<evidence type="ECO:0000313" key="10">
    <source>
        <dbReference type="EMBL" id="KAL3811552.1"/>
    </source>
</evidence>
<dbReference type="Pfam" id="PF03219">
    <property type="entry name" value="TLC"/>
    <property type="match status" value="1"/>
</dbReference>
<name>A0ABD3RGS2_9STRA</name>
<feature type="transmembrane region" description="Helical" evidence="9">
    <location>
        <begin position="224"/>
        <end position="245"/>
    </location>
</feature>
<dbReference type="GO" id="GO:0005524">
    <property type="term" value="F:ATP binding"/>
    <property type="evidence" value="ECO:0007669"/>
    <property type="project" value="UniProtKB-KW"/>
</dbReference>
<feature type="transmembrane region" description="Helical" evidence="9">
    <location>
        <begin position="375"/>
        <end position="396"/>
    </location>
</feature>
<organism evidence="10 11">
    <name type="scientific">Cyclostephanos tholiformis</name>
    <dbReference type="NCBI Taxonomy" id="382380"/>
    <lineage>
        <taxon>Eukaryota</taxon>
        <taxon>Sar</taxon>
        <taxon>Stramenopiles</taxon>
        <taxon>Ochrophyta</taxon>
        <taxon>Bacillariophyta</taxon>
        <taxon>Coscinodiscophyceae</taxon>
        <taxon>Thalassiosirophycidae</taxon>
        <taxon>Stephanodiscales</taxon>
        <taxon>Stephanodiscaceae</taxon>
        <taxon>Cyclostephanos</taxon>
    </lineage>
</organism>
<evidence type="ECO:0000256" key="3">
    <source>
        <dbReference type="ARBA" id="ARBA00022448"/>
    </source>
</evidence>
<evidence type="ECO:0000256" key="4">
    <source>
        <dbReference type="ARBA" id="ARBA00022692"/>
    </source>
</evidence>
<feature type="transmembrane region" description="Helical" evidence="9">
    <location>
        <begin position="159"/>
        <end position="180"/>
    </location>
</feature>
<dbReference type="PANTHER" id="PTHR31187">
    <property type="match status" value="1"/>
</dbReference>
<feature type="transmembrane region" description="Helical" evidence="9">
    <location>
        <begin position="56"/>
        <end position="80"/>
    </location>
</feature>
<evidence type="ECO:0000313" key="11">
    <source>
        <dbReference type="Proteomes" id="UP001530377"/>
    </source>
</evidence>
<keyword evidence="4 9" id="KW-0812">Transmembrane</keyword>
<dbReference type="Proteomes" id="UP001530377">
    <property type="component" value="Unassembled WGS sequence"/>
</dbReference>
<evidence type="ECO:0000256" key="1">
    <source>
        <dbReference type="ARBA" id="ARBA00004141"/>
    </source>
</evidence>
<dbReference type="EMBL" id="JALLPB020000253">
    <property type="protein sequence ID" value="KAL3811552.1"/>
    <property type="molecule type" value="Genomic_DNA"/>
</dbReference>
<keyword evidence="5 9" id="KW-0547">Nucleotide-binding</keyword>
<dbReference type="PANTHER" id="PTHR31187:SF1">
    <property type="entry name" value="ADP,ATP CARRIER PROTEIN 1"/>
    <property type="match status" value="1"/>
</dbReference>
<evidence type="ECO:0000256" key="8">
    <source>
        <dbReference type="ARBA" id="ARBA00023136"/>
    </source>
</evidence>
<reference evidence="10 11" key="1">
    <citation type="submission" date="2024-10" db="EMBL/GenBank/DDBJ databases">
        <title>Updated reference genomes for cyclostephanoid diatoms.</title>
        <authorList>
            <person name="Roberts W.R."/>
            <person name="Alverson A.J."/>
        </authorList>
    </citation>
    <scope>NUCLEOTIDE SEQUENCE [LARGE SCALE GENOMIC DNA]</scope>
    <source>
        <strain evidence="10 11">AJA228-03</strain>
    </source>
</reference>
<dbReference type="AlphaFoldDB" id="A0ABD3RGS2"/>
<feature type="transmembrane region" description="Helical" evidence="9">
    <location>
        <begin position="346"/>
        <end position="369"/>
    </location>
</feature>
<feature type="transmembrane region" description="Helical" evidence="9">
    <location>
        <begin position="27"/>
        <end position="44"/>
    </location>
</feature>
<dbReference type="InterPro" id="IPR004667">
    <property type="entry name" value="ADP_ATP_car_bac_type"/>
</dbReference>
<keyword evidence="6 9" id="KW-0067">ATP-binding</keyword>
<feature type="transmembrane region" description="Helical" evidence="9">
    <location>
        <begin position="92"/>
        <end position="112"/>
    </location>
</feature>
<feature type="transmembrane region" description="Helical" evidence="9">
    <location>
        <begin position="192"/>
        <end position="212"/>
    </location>
</feature>
<feature type="transmembrane region" description="Helical" evidence="9">
    <location>
        <begin position="465"/>
        <end position="493"/>
    </location>
</feature>
<keyword evidence="8 9" id="KW-0472">Membrane</keyword>
<dbReference type="NCBIfam" id="TIGR00769">
    <property type="entry name" value="AAA"/>
    <property type="match status" value="1"/>
</dbReference>
<accession>A0ABD3RGS2</accession>
<proteinExistence type="inferred from homology"/>
<dbReference type="GO" id="GO:0016020">
    <property type="term" value="C:membrane"/>
    <property type="evidence" value="ECO:0007669"/>
    <property type="project" value="UniProtKB-SubCell"/>
</dbReference>
<comment type="similarity">
    <text evidence="2 9">Belongs to the ADP/ATP translocase tlc family.</text>
</comment>
<feature type="transmembrane region" description="Helical" evidence="9">
    <location>
        <begin position="303"/>
        <end position="325"/>
    </location>
</feature>
<keyword evidence="3 9" id="KW-0813">Transport</keyword>
<comment type="caution">
    <text evidence="10">The sequence shown here is derived from an EMBL/GenBank/DDBJ whole genome shotgun (WGS) entry which is preliminary data.</text>
</comment>
<comment type="subcellular location">
    <subcellularLocation>
        <location evidence="1 9">Membrane</location>
        <topology evidence="1 9">Multi-pass membrane protein</topology>
    </subcellularLocation>
</comment>